<dbReference type="InterPro" id="IPR036390">
    <property type="entry name" value="WH_DNA-bd_sf"/>
</dbReference>
<dbReference type="Pfam" id="PF07729">
    <property type="entry name" value="FCD"/>
    <property type="match status" value="1"/>
</dbReference>
<dbReference type="InterPro" id="IPR000524">
    <property type="entry name" value="Tscrpt_reg_HTH_GntR"/>
</dbReference>
<dbReference type="Gene3D" id="1.10.10.10">
    <property type="entry name" value="Winged helix-like DNA-binding domain superfamily/Winged helix DNA-binding domain"/>
    <property type="match status" value="1"/>
</dbReference>
<dbReference type="InterPro" id="IPR036388">
    <property type="entry name" value="WH-like_DNA-bd_sf"/>
</dbReference>
<dbReference type="eggNOG" id="COG1802">
    <property type="taxonomic scope" value="Bacteria"/>
</dbReference>
<dbReference type="Proteomes" id="UP000028826">
    <property type="component" value="Unassembled WGS sequence"/>
</dbReference>
<gene>
    <name evidence="4" type="ORF">CN97_14580</name>
</gene>
<reference evidence="4 5" key="1">
    <citation type="submission" date="2014-03" db="EMBL/GenBank/DDBJ databases">
        <title>Genome of Haematobacter massiliensis CCUG 47968.</title>
        <authorList>
            <person name="Wang D."/>
            <person name="Wang G."/>
        </authorList>
    </citation>
    <scope>NUCLEOTIDE SEQUENCE [LARGE SCALE GENOMIC DNA]</scope>
    <source>
        <strain evidence="4 5">CCUG 47968</strain>
    </source>
</reference>
<dbReference type="PANTHER" id="PTHR43537:SF20">
    <property type="entry name" value="HTH-TYPE TRANSCRIPTIONAL REPRESSOR GLAR"/>
    <property type="match status" value="1"/>
</dbReference>
<evidence type="ECO:0000313" key="5">
    <source>
        <dbReference type="Proteomes" id="UP000028826"/>
    </source>
</evidence>
<evidence type="ECO:0000313" key="4">
    <source>
        <dbReference type="EMBL" id="KFI29962.1"/>
    </source>
</evidence>
<dbReference type="EMBL" id="JGYG01000004">
    <property type="protein sequence ID" value="KFI29962.1"/>
    <property type="molecule type" value="Genomic_DNA"/>
</dbReference>
<dbReference type="Pfam" id="PF00392">
    <property type="entry name" value="GntR"/>
    <property type="match status" value="1"/>
</dbReference>
<dbReference type="InterPro" id="IPR011711">
    <property type="entry name" value="GntR_C"/>
</dbReference>
<dbReference type="OrthoDB" id="8638122at2"/>
<keyword evidence="2" id="KW-0238">DNA-binding</keyword>
<dbReference type="GO" id="GO:0003700">
    <property type="term" value="F:DNA-binding transcription factor activity"/>
    <property type="evidence" value="ECO:0007669"/>
    <property type="project" value="InterPro"/>
</dbReference>
<dbReference type="STRING" id="195105.CN97_14580"/>
<dbReference type="PANTHER" id="PTHR43537">
    <property type="entry name" value="TRANSCRIPTIONAL REGULATOR, GNTR FAMILY"/>
    <property type="match status" value="1"/>
</dbReference>
<protein>
    <submittedName>
        <fullName evidence="4">GntR family transcriptional regulator</fullName>
    </submittedName>
</protein>
<dbReference type="SUPFAM" id="SSF46785">
    <property type="entry name" value="Winged helix' DNA-binding domain"/>
    <property type="match status" value="1"/>
</dbReference>
<keyword evidence="1" id="KW-0805">Transcription regulation</keyword>
<evidence type="ECO:0000256" key="3">
    <source>
        <dbReference type="ARBA" id="ARBA00023163"/>
    </source>
</evidence>
<comment type="caution">
    <text evidence="4">The sequence shown here is derived from an EMBL/GenBank/DDBJ whole genome shotgun (WGS) entry which is preliminary data.</text>
</comment>
<name>A0A086Y6R2_9RHOB</name>
<dbReference type="Gene3D" id="1.20.120.530">
    <property type="entry name" value="GntR ligand-binding domain-like"/>
    <property type="match status" value="1"/>
</dbReference>
<organism evidence="4 5">
    <name type="scientific">Haematobacter massiliensis</name>
    <dbReference type="NCBI Taxonomy" id="195105"/>
    <lineage>
        <taxon>Bacteria</taxon>
        <taxon>Pseudomonadati</taxon>
        <taxon>Pseudomonadota</taxon>
        <taxon>Alphaproteobacteria</taxon>
        <taxon>Rhodobacterales</taxon>
        <taxon>Paracoccaceae</taxon>
        <taxon>Haematobacter</taxon>
    </lineage>
</organism>
<proteinExistence type="predicted"/>
<dbReference type="PROSITE" id="PS50949">
    <property type="entry name" value="HTH_GNTR"/>
    <property type="match status" value="1"/>
</dbReference>
<dbReference type="GO" id="GO:0003677">
    <property type="term" value="F:DNA binding"/>
    <property type="evidence" value="ECO:0007669"/>
    <property type="project" value="UniProtKB-KW"/>
</dbReference>
<dbReference type="InterPro" id="IPR008920">
    <property type="entry name" value="TF_FadR/GntR_C"/>
</dbReference>
<dbReference type="AlphaFoldDB" id="A0A086Y6R2"/>
<dbReference type="SMART" id="SM00345">
    <property type="entry name" value="HTH_GNTR"/>
    <property type="match status" value="1"/>
</dbReference>
<sequence>MATGVREETAGESAYRRLRSDIIFGKLAPGRRLRLEQLRARYEVSIATLREILTRLVPEGLIVAENQRGFEVAPISISDLRDIAEMRLLLECHAVAQSFANGDLEWEASVVAAHHKLSRMEERMLRGDHTVSETWKRYDREFHVALISACGSSELLATHDRIFDRFLRYQVLLVMFRGAVAAEEHHALLRAALDRDVPAAQRLLARHIGACIDYTVEHDLLRGDAA</sequence>
<keyword evidence="5" id="KW-1185">Reference proteome</keyword>
<dbReference type="SUPFAM" id="SSF48008">
    <property type="entry name" value="GntR ligand-binding domain-like"/>
    <property type="match status" value="1"/>
</dbReference>
<keyword evidence="3" id="KW-0804">Transcription</keyword>
<dbReference type="SMART" id="SM00895">
    <property type="entry name" value="FCD"/>
    <property type="match status" value="1"/>
</dbReference>
<accession>A0A086Y6R2</accession>
<evidence type="ECO:0000256" key="2">
    <source>
        <dbReference type="ARBA" id="ARBA00023125"/>
    </source>
</evidence>
<evidence type="ECO:0000256" key="1">
    <source>
        <dbReference type="ARBA" id="ARBA00023015"/>
    </source>
</evidence>
<dbReference type="RefSeq" id="WP_035709817.1">
    <property type="nucleotide sequence ID" value="NZ_CAMIFG010000040.1"/>
</dbReference>